<evidence type="ECO:0000256" key="1">
    <source>
        <dbReference type="ARBA" id="ARBA00009427"/>
    </source>
</evidence>
<dbReference type="AlphaFoldDB" id="A0A2U8WEM0"/>
<dbReference type="EC" id="2.7.4.25" evidence="8"/>
<evidence type="ECO:0000313" key="11">
    <source>
        <dbReference type="Proteomes" id="UP000245926"/>
    </source>
</evidence>
<evidence type="ECO:0000256" key="2">
    <source>
        <dbReference type="ARBA" id="ARBA00022679"/>
    </source>
</evidence>
<evidence type="ECO:0000313" key="10">
    <source>
        <dbReference type="EMBL" id="AWN44645.1"/>
    </source>
</evidence>
<dbReference type="GO" id="GO:0005737">
    <property type="term" value="C:cytoplasm"/>
    <property type="evidence" value="ECO:0007669"/>
    <property type="project" value="UniProtKB-SubCell"/>
</dbReference>
<name>A0A2U8WEM0_9HYPH</name>
<dbReference type="OrthoDB" id="9807434at2"/>
<dbReference type="Pfam" id="PF02224">
    <property type="entry name" value="Cytidylate_kin"/>
    <property type="match status" value="1"/>
</dbReference>
<dbReference type="GO" id="GO:0006220">
    <property type="term" value="P:pyrimidine nucleotide metabolic process"/>
    <property type="evidence" value="ECO:0007669"/>
    <property type="project" value="UniProtKB-UniRule"/>
</dbReference>
<proteinExistence type="inferred from homology"/>
<comment type="similarity">
    <text evidence="1 8">Belongs to the cytidylate kinase family. Type 1 subfamily.</text>
</comment>
<feature type="domain" description="Cytidylate kinase" evidence="9">
    <location>
        <begin position="3"/>
        <end position="198"/>
    </location>
</feature>
<dbReference type="SUPFAM" id="SSF52540">
    <property type="entry name" value="P-loop containing nucleoside triphosphate hydrolases"/>
    <property type="match status" value="1"/>
</dbReference>
<dbReference type="RefSeq" id="WP_109896562.1">
    <property type="nucleotide sequence ID" value="NZ_CP029550.1"/>
</dbReference>
<keyword evidence="4 8" id="KW-0418">Kinase</keyword>
<comment type="subcellular location">
    <subcellularLocation>
        <location evidence="8">Cytoplasm</location>
    </subcellularLocation>
</comment>
<comment type="catalytic activity">
    <reaction evidence="7 8">
        <text>CMP + ATP = CDP + ADP</text>
        <dbReference type="Rhea" id="RHEA:11600"/>
        <dbReference type="ChEBI" id="CHEBI:30616"/>
        <dbReference type="ChEBI" id="CHEBI:58069"/>
        <dbReference type="ChEBI" id="CHEBI:60377"/>
        <dbReference type="ChEBI" id="CHEBI:456216"/>
        <dbReference type="EC" id="2.7.4.25"/>
    </reaction>
</comment>
<keyword evidence="11" id="KW-1185">Reference proteome</keyword>
<keyword evidence="2 8" id="KW-0808">Transferase</keyword>
<reference evidence="11" key="1">
    <citation type="submission" date="2018-05" db="EMBL/GenBank/DDBJ databases">
        <title>Complete Genome Sequence of Methylobacterium sp. 17SD2-17.</title>
        <authorList>
            <person name="Srinivasan S."/>
        </authorList>
    </citation>
    <scope>NUCLEOTIDE SEQUENCE [LARGE SCALE GENOMIC DNA]</scope>
    <source>
        <strain evidence="11">17SD2-17</strain>
    </source>
</reference>
<dbReference type="InterPro" id="IPR003136">
    <property type="entry name" value="Cytidylate_kin"/>
</dbReference>
<keyword evidence="5 8" id="KW-0067">ATP-binding</keyword>
<sequence>MVIAIDGPAASGKGTLAKRLADHYGLPHLDTGLLYRAVAMAMLDAGLSLEDEAAAARAAASLIADKLADPRLRERAMGEAASRISAVPAVRAALLALQQRFAGSAVGAVLDGRDIGTVVCPEARVKLFITASASERARRRHRELALRGEETTLSAILADIEARDARDASRATAPLKAAADAVILDTTELDADEAFEAAKRVVDGAQVH</sequence>
<evidence type="ECO:0000256" key="8">
    <source>
        <dbReference type="HAMAP-Rule" id="MF_00238"/>
    </source>
</evidence>
<dbReference type="KEGG" id="mets:DK389_18660"/>
<evidence type="ECO:0000256" key="4">
    <source>
        <dbReference type="ARBA" id="ARBA00022777"/>
    </source>
</evidence>
<dbReference type="GO" id="GO:0005524">
    <property type="term" value="F:ATP binding"/>
    <property type="evidence" value="ECO:0007669"/>
    <property type="project" value="UniProtKB-UniRule"/>
</dbReference>
<comment type="catalytic activity">
    <reaction evidence="6 8">
        <text>dCMP + ATP = dCDP + ADP</text>
        <dbReference type="Rhea" id="RHEA:25094"/>
        <dbReference type="ChEBI" id="CHEBI:30616"/>
        <dbReference type="ChEBI" id="CHEBI:57566"/>
        <dbReference type="ChEBI" id="CHEBI:58593"/>
        <dbReference type="ChEBI" id="CHEBI:456216"/>
        <dbReference type="EC" id="2.7.4.25"/>
    </reaction>
</comment>
<protein>
    <recommendedName>
        <fullName evidence="8">Cytidylate kinase</fullName>
        <shortName evidence="8">CK</shortName>
        <ecNumber evidence="8">2.7.4.25</ecNumber>
    </recommendedName>
    <alternativeName>
        <fullName evidence="8">Cytidine monophosphate kinase</fullName>
        <shortName evidence="8">CMP kinase</shortName>
    </alternativeName>
</protein>
<dbReference type="EMBL" id="CP029550">
    <property type="protein sequence ID" value="AWN44645.1"/>
    <property type="molecule type" value="Genomic_DNA"/>
</dbReference>
<dbReference type="NCBIfam" id="TIGR00017">
    <property type="entry name" value="cmk"/>
    <property type="match status" value="1"/>
</dbReference>
<dbReference type="InterPro" id="IPR027417">
    <property type="entry name" value="P-loop_NTPase"/>
</dbReference>
<dbReference type="HAMAP" id="MF_00238">
    <property type="entry name" value="Cytidyl_kinase_type1"/>
    <property type="match status" value="1"/>
</dbReference>
<evidence type="ECO:0000259" key="9">
    <source>
        <dbReference type="Pfam" id="PF02224"/>
    </source>
</evidence>
<organism evidence="10 11">
    <name type="scientific">Methylobacterium durans</name>
    <dbReference type="NCBI Taxonomy" id="2202825"/>
    <lineage>
        <taxon>Bacteria</taxon>
        <taxon>Pseudomonadati</taxon>
        <taxon>Pseudomonadota</taxon>
        <taxon>Alphaproteobacteria</taxon>
        <taxon>Hyphomicrobiales</taxon>
        <taxon>Methylobacteriaceae</taxon>
        <taxon>Methylobacterium</taxon>
    </lineage>
</organism>
<keyword evidence="8" id="KW-0963">Cytoplasm</keyword>
<dbReference type="GO" id="GO:0036430">
    <property type="term" value="F:CMP kinase activity"/>
    <property type="evidence" value="ECO:0007669"/>
    <property type="project" value="RHEA"/>
</dbReference>
<keyword evidence="3 8" id="KW-0547">Nucleotide-binding</keyword>
<dbReference type="CDD" id="cd02020">
    <property type="entry name" value="CMPK"/>
    <property type="match status" value="1"/>
</dbReference>
<dbReference type="Proteomes" id="UP000245926">
    <property type="component" value="Chromosome"/>
</dbReference>
<dbReference type="InterPro" id="IPR011994">
    <property type="entry name" value="Cytidylate_kinase_dom"/>
</dbReference>
<gene>
    <name evidence="8" type="primary">cmk</name>
    <name evidence="10" type="ORF">DK389_18660</name>
</gene>
<evidence type="ECO:0000256" key="6">
    <source>
        <dbReference type="ARBA" id="ARBA00047615"/>
    </source>
</evidence>
<dbReference type="Gene3D" id="3.40.50.300">
    <property type="entry name" value="P-loop containing nucleotide triphosphate hydrolases"/>
    <property type="match status" value="1"/>
</dbReference>
<evidence type="ECO:0000256" key="5">
    <source>
        <dbReference type="ARBA" id="ARBA00022840"/>
    </source>
</evidence>
<evidence type="ECO:0000256" key="7">
    <source>
        <dbReference type="ARBA" id="ARBA00048478"/>
    </source>
</evidence>
<feature type="binding site" evidence="8">
    <location>
        <begin position="7"/>
        <end position="15"/>
    </location>
    <ligand>
        <name>ATP</name>
        <dbReference type="ChEBI" id="CHEBI:30616"/>
    </ligand>
</feature>
<evidence type="ECO:0000256" key="3">
    <source>
        <dbReference type="ARBA" id="ARBA00022741"/>
    </source>
</evidence>
<dbReference type="GO" id="GO:0036431">
    <property type="term" value="F:dCMP kinase activity"/>
    <property type="evidence" value="ECO:0007669"/>
    <property type="project" value="InterPro"/>
</dbReference>
<accession>A0A2U8WEM0</accession>